<organism evidence="3 4">
    <name type="scientific">Pygocentrus nattereri</name>
    <name type="common">Red-bellied piranha</name>
    <dbReference type="NCBI Taxonomy" id="42514"/>
    <lineage>
        <taxon>Eukaryota</taxon>
        <taxon>Metazoa</taxon>
        <taxon>Chordata</taxon>
        <taxon>Craniata</taxon>
        <taxon>Vertebrata</taxon>
        <taxon>Euteleostomi</taxon>
        <taxon>Actinopterygii</taxon>
        <taxon>Neopterygii</taxon>
        <taxon>Teleostei</taxon>
        <taxon>Ostariophysi</taxon>
        <taxon>Characiformes</taxon>
        <taxon>Characoidei</taxon>
        <taxon>Pygocentrus</taxon>
    </lineage>
</organism>
<evidence type="ECO:0008006" key="5">
    <source>
        <dbReference type="Google" id="ProtNLM"/>
    </source>
</evidence>
<feature type="region of interest" description="Disordered" evidence="1">
    <location>
        <begin position="1"/>
        <end position="65"/>
    </location>
</feature>
<protein>
    <recommendedName>
        <fullName evidence="5">Prostate androgen-regulated mucin-like protein 1</fullName>
    </recommendedName>
</protein>
<feature type="compositionally biased region" description="Polar residues" evidence="1">
    <location>
        <begin position="13"/>
        <end position="38"/>
    </location>
</feature>
<keyword evidence="4" id="KW-1185">Reference proteome</keyword>
<dbReference type="AlphaFoldDB" id="A0AAR2L1T0"/>
<name>A0AAR2L1T0_PYGNA</name>
<evidence type="ECO:0000256" key="2">
    <source>
        <dbReference type="SAM" id="Phobius"/>
    </source>
</evidence>
<dbReference type="Proteomes" id="UP001501920">
    <property type="component" value="Chromosome 8"/>
</dbReference>
<reference evidence="3" key="2">
    <citation type="submission" date="2025-08" db="UniProtKB">
        <authorList>
            <consortium name="Ensembl"/>
        </authorList>
    </citation>
    <scope>IDENTIFICATION</scope>
</reference>
<proteinExistence type="predicted"/>
<dbReference type="InterPro" id="IPR041056">
    <property type="entry name" value="DUF5585"/>
</dbReference>
<accession>A0AAR2L1T0</accession>
<dbReference type="Ensembl" id="ENSPNAT00000084288.1">
    <property type="protein sequence ID" value="ENSPNAP00000070573.1"/>
    <property type="gene ID" value="ENSPNAG00000032044.1"/>
</dbReference>
<reference evidence="3 4" key="1">
    <citation type="submission" date="2020-10" db="EMBL/GenBank/DDBJ databases">
        <title>Pygocentrus nattereri (red-bellied piranha) genome, fPygNat1, primary haplotype.</title>
        <authorList>
            <person name="Myers G."/>
            <person name="Meyer A."/>
            <person name="Karagic N."/>
            <person name="Pippel M."/>
            <person name="Winkler S."/>
            <person name="Tracey A."/>
            <person name="Wood J."/>
            <person name="Formenti G."/>
            <person name="Howe K."/>
            <person name="Fedrigo O."/>
            <person name="Jarvis E.D."/>
        </authorList>
    </citation>
    <scope>NUCLEOTIDE SEQUENCE [LARGE SCALE GENOMIC DNA]</scope>
</reference>
<dbReference type="Pfam" id="PF17823">
    <property type="entry name" value="DUF5585"/>
    <property type="match status" value="1"/>
</dbReference>
<feature type="transmembrane region" description="Helical" evidence="2">
    <location>
        <begin position="84"/>
        <end position="104"/>
    </location>
</feature>
<evidence type="ECO:0000313" key="4">
    <source>
        <dbReference type="Proteomes" id="UP001501920"/>
    </source>
</evidence>
<evidence type="ECO:0000256" key="1">
    <source>
        <dbReference type="SAM" id="MobiDB-lite"/>
    </source>
</evidence>
<keyword evidence="2" id="KW-0812">Transmembrane</keyword>
<dbReference type="GeneTree" id="ENSGT00940000153377"/>
<evidence type="ECO:0000313" key="3">
    <source>
        <dbReference type="Ensembl" id="ENSPNAP00000070573.1"/>
    </source>
</evidence>
<reference evidence="3" key="3">
    <citation type="submission" date="2025-09" db="UniProtKB">
        <authorList>
            <consortium name="Ensembl"/>
        </authorList>
    </citation>
    <scope>IDENTIFICATION</scope>
</reference>
<keyword evidence="2" id="KW-1133">Transmembrane helix</keyword>
<sequence length="132" mass="14255">MSSTVPQPAPSIVATTSLTPFLPSTHSVTPAGGQNRSPTMPKPPQNHSVGQLPNPENKEKDQAGQAVVEAAGEPLTIHVVNTSSLLAVLMFGLLFFVITVILFLRHAYESYKRKDYTQVDYLINGMYSDSGV</sequence>
<keyword evidence="2" id="KW-0472">Membrane</keyword>